<dbReference type="InterPro" id="IPR001091">
    <property type="entry name" value="RM_Methyltransferase"/>
</dbReference>
<evidence type="ECO:0000313" key="7">
    <source>
        <dbReference type="Proteomes" id="UP000701702"/>
    </source>
</evidence>
<dbReference type="Proteomes" id="UP000701702">
    <property type="component" value="Unassembled WGS sequence"/>
</dbReference>
<gene>
    <name evidence="6" type="primary">dpnA</name>
    <name evidence="6" type="ORF">LMG23994_01783</name>
</gene>
<feature type="domain" description="DNA methylase N-4/N-6" evidence="5">
    <location>
        <begin position="37"/>
        <end position="247"/>
    </location>
</feature>
<comment type="caution">
    <text evidence="6">The sequence shown here is derived from an EMBL/GenBank/DDBJ whole genome shotgun (WGS) entry which is preliminary data.</text>
</comment>
<proteinExistence type="inferred from homology"/>
<dbReference type="GO" id="GO:0009007">
    <property type="term" value="F:site-specific DNA-methyltransferase (adenine-specific) activity"/>
    <property type="evidence" value="ECO:0007669"/>
    <property type="project" value="UniProtKB-EC"/>
</dbReference>
<dbReference type="InterPro" id="IPR029063">
    <property type="entry name" value="SAM-dependent_MTases_sf"/>
</dbReference>
<dbReference type="InterPro" id="IPR002052">
    <property type="entry name" value="DNA_methylase_N6_adenine_CS"/>
</dbReference>
<accession>A0ABN7Y9K0</accession>
<keyword evidence="2 6" id="KW-0489">Methyltransferase</keyword>
<organism evidence="6 7">
    <name type="scientific">Cupriavidus pinatubonensis</name>
    <dbReference type="NCBI Taxonomy" id="248026"/>
    <lineage>
        <taxon>Bacteria</taxon>
        <taxon>Pseudomonadati</taxon>
        <taxon>Pseudomonadota</taxon>
        <taxon>Betaproteobacteria</taxon>
        <taxon>Burkholderiales</taxon>
        <taxon>Burkholderiaceae</taxon>
        <taxon>Cupriavidus</taxon>
    </lineage>
</organism>
<keyword evidence="7" id="KW-1185">Reference proteome</keyword>
<dbReference type="InterPro" id="IPR002941">
    <property type="entry name" value="DNA_methylase_N4/N6"/>
</dbReference>
<evidence type="ECO:0000256" key="4">
    <source>
        <dbReference type="RuleBase" id="RU362026"/>
    </source>
</evidence>
<keyword evidence="3 6" id="KW-0808">Transferase</keyword>
<dbReference type="EMBL" id="CAJZAF010000007">
    <property type="protein sequence ID" value="CAG9170027.1"/>
    <property type="molecule type" value="Genomic_DNA"/>
</dbReference>
<evidence type="ECO:0000256" key="2">
    <source>
        <dbReference type="ARBA" id="ARBA00022603"/>
    </source>
</evidence>
<evidence type="ECO:0000256" key="3">
    <source>
        <dbReference type="ARBA" id="ARBA00022679"/>
    </source>
</evidence>
<dbReference type="PRINTS" id="PR00508">
    <property type="entry name" value="S21N4MTFRASE"/>
</dbReference>
<comment type="similarity">
    <text evidence="1 4">Belongs to the N(4)/N(6)-methyltransferase family.</text>
</comment>
<dbReference type="GO" id="GO:0032259">
    <property type="term" value="P:methylation"/>
    <property type="evidence" value="ECO:0007669"/>
    <property type="project" value="UniProtKB-KW"/>
</dbReference>
<reference evidence="6 7" key="1">
    <citation type="submission" date="2021-08" db="EMBL/GenBank/DDBJ databases">
        <authorList>
            <person name="Peeters C."/>
        </authorList>
    </citation>
    <scope>NUCLEOTIDE SEQUENCE [LARGE SCALE GENOMIC DNA]</scope>
    <source>
        <strain evidence="6 7">LMG 23994</strain>
    </source>
</reference>
<evidence type="ECO:0000259" key="5">
    <source>
        <dbReference type="Pfam" id="PF01555"/>
    </source>
</evidence>
<dbReference type="Pfam" id="PF01555">
    <property type="entry name" value="N6_N4_Mtase"/>
    <property type="match status" value="1"/>
</dbReference>
<dbReference type="EC" id="2.1.1.-" evidence="4"/>
<dbReference type="SUPFAM" id="SSF53335">
    <property type="entry name" value="S-adenosyl-L-methionine-dependent methyltransferases"/>
    <property type="match status" value="1"/>
</dbReference>
<dbReference type="PROSITE" id="PS00092">
    <property type="entry name" value="N6_MTASE"/>
    <property type="match status" value="1"/>
</dbReference>
<protein>
    <recommendedName>
        <fullName evidence="4">Methyltransferase</fullName>
        <ecNumber evidence="4">2.1.1.-</ecNumber>
    </recommendedName>
</protein>
<dbReference type="PANTHER" id="PTHR13370">
    <property type="entry name" value="RNA METHYLASE-RELATED"/>
    <property type="match status" value="1"/>
</dbReference>
<dbReference type="PANTHER" id="PTHR13370:SF3">
    <property type="entry name" value="TRNA (GUANINE(10)-N2)-METHYLTRANSFERASE HOMOLOG"/>
    <property type="match status" value="1"/>
</dbReference>
<name>A0ABN7Y9K0_9BURK</name>
<sequence>MADHMQSADLCAATGLIDRCHLGDCRRLMEYLPASSVDAVVTDPPYGDTSLAWDKRCEGWIPAMSRVLKPSASVWVFGSMRFIATLFEAMEDAGFRYAQDIVWEKQNGTGFHADRFRRVHEHAVQFYRGAWAELFKDPQKTNDARAKVIRRKQRPAHTGQIDRGHYVSEDGGPRLMRSVLEVANEHGRALHPTQKPLGIVMPLIAYSVPPGGIVLDPFLGSGTTGIAAEMLGRHWIGFESDPACIRMQEERKRQGRTDLEAA</sequence>
<evidence type="ECO:0000256" key="1">
    <source>
        <dbReference type="ARBA" id="ARBA00006594"/>
    </source>
</evidence>
<dbReference type="Gene3D" id="3.40.50.150">
    <property type="entry name" value="Vaccinia Virus protein VP39"/>
    <property type="match status" value="1"/>
</dbReference>
<evidence type="ECO:0000313" key="6">
    <source>
        <dbReference type="EMBL" id="CAG9170027.1"/>
    </source>
</evidence>